<dbReference type="PANTHER" id="PTHR43401:SF2">
    <property type="entry name" value="L-THREONINE 3-DEHYDROGENASE"/>
    <property type="match status" value="1"/>
</dbReference>
<reference evidence="6" key="1">
    <citation type="submission" date="2020-05" db="EMBL/GenBank/DDBJ databases">
        <authorList>
            <person name="Chiriac C."/>
            <person name="Salcher M."/>
            <person name="Ghai R."/>
            <person name="Kavagutti S V."/>
        </authorList>
    </citation>
    <scope>NUCLEOTIDE SEQUENCE</scope>
</reference>
<dbReference type="GO" id="GO:0008270">
    <property type="term" value="F:zinc ion binding"/>
    <property type="evidence" value="ECO:0007669"/>
    <property type="project" value="InterPro"/>
</dbReference>
<proteinExistence type="predicted"/>
<dbReference type="GO" id="GO:0016491">
    <property type="term" value="F:oxidoreductase activity"/>
    <property type="evidence" value="ECO:0007669"/>
    <property type="project" value="UniProtKB-KW"/>
</dbReference>
<dbReference type="InterPro" id="IPR011032">
    <property type="entry name" value="GroES-like_sf"/>
</dbReference>
<evidence type="ECO:0000256" key="2">
    <source>
        <dbReference type="ARBA" id="ARBA00022833"/>
    </source>
</evidence>
<organism evidence="6">
    <name type="scientific">freshwater metagenome</name>
    <dbReference type="NCBI Taxonomy" id="449393"/>
    <lineage>
        <taxon>unclassified sequences</taxon>
        <taxon>metagenomes</taxon>
        <taxon>ecological metagenomes</taxon>
    </lineage>
</organism>
<dbReference type="PROSITE" id="PS00059">
    <property type="entry name" value="ADH_ZINC"/>
    <property type="match status" value="1"/>
</dbReference>
<dbReference type="Pfam" id="PF00107">
    <property type="entry name" value="ADH_zinc_N"/>
    <property type="match status" value="1"/>
</dbReference>
<evidence type="ECO:0000313" key="6">
    <source>
        <dbReference type="EMBL" id="CAB4709546.1"/>
    </source>
</evidence>
<sequence>MKAILMPGDRVTEIVEKAMPEPNPDQIILKNKAAGLCGSDLHLFYRPPASERNGIMFGLQLNSKIIPGHEGAGEVFKVGSNVKHLKVGDRVAVAHISGCGNCISCRRGWDVHCKNKTTYALDRDGFLSDYTLVDARDCVTLPKNISFEEGAFWACGAGTAWSAINRLNLPVGSILGVVGLGPVGAAAVLIASSLGLRVIGFDPVAERRKFAMSLGAEKCYDPTKREEISAVLDELDGTFEASGSSAGRNLCLDLLKVWGRSSFVGFADDETTFDIHMQIIEKQIQLNGVWLFSTPDLQEFINRASESGLSLEPLFTHRYSISQGVEALIEFDKGSAGKTMICW</sequence>
<dbReference type="InterPro" id="IPR020843">
    <property type="entry name" value="ER"/>
</dbReference>
<keyword evidence="3" id="KW-0560">Oxidoreductase</keyword>
<feature type="transmembrane region" description="Helical" evidence="4">
    <location>
        <begin position="174"/>
        <end position="199"/>
    </location>
</feature>
<evidence type="ECO:0000259" key="5">
    <source>
        <dbReference type="SMART" id="SM00829"/>
    </source>
</evidence>
<dbReference type="InterPro" id="IPR013149">
    <property type="entry name" value="ADH-like_C"/>
</dbReference>
<dbReference type="Pfam" id="PF08240">
    <property type="entry name" value="ADH_N"/>
    <property type="match status" value="1"/>
</dbReference>
<dbReference type="Gene3D" id="3.40.50.720">
    <property type="entry name" value="NAD(P)-binding Rossmann-like Domain"/>
    <property type="match status" value="1"/>
</dbReference>
<accession>A0A6J6QFJ1</accession>
<dbReference type="SUPFAM" id="SSF50129">
    <property type="entry name" value="GroES-like"/>
    <property type="match status" value="1"/>
</dbReference>
<dbReference type="InterPro" id="IPR002328">
    <property type="entry name" value="ADH_Zn_CS"/>
</dbReference>
<keyword evidence="4" id="KW-0812">Transmembrane</keyword>
<dbReference type="SUPFAM" id="SSF51735">
    <property type="entry name" value="NAD(P)-binding Rossmann-fold domains"/>
    <property type="match status" value="1"/>
</dbReference>
<dbReference type="Gene3D" id="3.90.180.10">
    <property type="entry name" value="Medium-chain alcohol dehydrogenases, catalytic domain"/>
    <property type="match status" value="1"/>
</dbReference>
<dbReference type="EMBL" id="CAEZYD010000008">
    <property type="protein sequence ID" value="CAB4709546.1"/>
    <property type="molecule type" value="Genomic_DNA"/>
</dbReference>
<dbReference type="SMART" id="SM00829">
    <property type="entry name" value="PKS_ER"/>
    <property type="match status" value="1"/>
</dbReference>
<name>A0A6J6QFJ1_9ZZZZ</name>
<keyword evidence="2" id="KW-0862">Zinc</keyword>
<evidence type="ECO:0000256" key="1">
    <source>
        <dbReference type="ARBA" id="ARBA00022723"/>
    </source>
</evidence>
<keyword evidence="4" id="KW-1133">Transmembrane helix</keyword>
<evidence type="ECO:0000256" key="4">
    <source>
        <dbReference type="SAM" id="Phobius"/>
    </source>
</evidence>
<keyword evidence="4" id="KW-0472">Membrane</keyword>
<dbReference type="InterPro" id="IPR013154">
    <property type="entry name" value="ADH-like_N"/>
</dbReference>
<dbReference type="AlphaFoldDB" id="A0A6J6QFJ1"/>
<evidence type="ECO:0000256" key="3">
    <source>
        <dbReference type="ARBA" id="ARBA00023002"/>
    </source>
</evidence>
<dbReference type="InterPro" id="IPR036291">
    <property type="entry name" value="NAD(P)-bd_dom_sf"/>
</dbReference>
<protein>
    <submittedName>
        <fullName evidence="6">Unannotated protein</fullName>
    </submittedName>
</protein>
<dbReference type="PANTHER" id="PTHR43401">
    <property type="entry name" value="L-THREONINE 3-DEHYDROGENASE"/>
    <property type="match status" value="1"/>
</dbReference>
<feature type="domain" description="Enoyl reductase (ER)" evidence="5">
    <location>
        <begin position="8"/>
        <end position="341"/>
    </location>
</feature>
<dbReference type="InterPro" id="IPR050129">
    <property type="entry name" value="Zn_alcohol_dh"/>
</dbReference>
<gene>
    <name evidence="6" type="ORF">UFOPK2652_00706</name>
</gene>
<keyword evidence="1" id="KW-0479">Metal-binding</keyword>